<gene>
    <name evidence="2" type="ORF">JCM9152_1011</name>
</gene>
<evidence type="ECO:0000313" key="2">
    <source>
        <dbReference type="EMBL" id="GAE29642.1"/>
    </source>
</evidence>
<accession>W4QCG1</accession>
<feature type="transmembrane region" description="Helical" evidence="1">
    <location>
        <begin position="45"/>
        <end position="65"/>
    </location>
</feature>
<evidence type="ECO:0000313" key="3">
    <source>
        <dbReference type="Proteomes" id="UP000018895"/>
    </source>
</evidence>
<organism evidence="2 3">
    <name type="scientific">Halalkalibacter hemicellulosilyticusJCM 9152</name>
    <dbReference type="NCBI Taxonomy" id="1236971"/>
    <lineage>
        <taxon>Bacteria</taxon>
        <taxon>Bacillati</taxon>
        <taxon>Bacillota</taxon>
        <taxon>Bacilli</taxon>
        <taxon>Bacillales</taxon>
        <taxon>Bacillaceae</taxon>
        <taxon>Halalkalibacter</taxon>
    </lineage>
</organism>
<keyword evidence="3" id="KW-1185">Reference proteome</keyword>
<dbReference type="Proteomes" id="UP000018895">
    <property type="component" value="Unassembled WGS sequence"/>
</dbReference>
<name>W4QCG1_9BACI</name>
<dbReference type="EMBL" id="BAUU01000006">
    <property type="protein sequence ID" value="GAE29642.1"/>
    <property type="molecule type" value="Genomic_DNA"/>
</dbReference>
<proteinExistence type="predicted"/>
<dbReference type="STRING" id="1236971.JCM9152_1011"/>
<sequence>MKSQSFKNHTRSVPLFHYFLVPLCFITFIFAVSNAIFDALRGESLFTSILLISIALIVTITVFFLRSFVCKVQDRAIRAEESLRHFTLTGTLPDPRLSIKQIVALRFASDEEFPSLCNKAIQKNMSPNEIKQSIQSWKADHDRV</sequence>
<keyword evidence="1" id="KW-0812">Transmembrane</keyword>
<dbReference type="RefSeq" id="WP_035341517.1">
    <property type="nucleotide sequence ID" value="NZ_BAUU01000006.1"/>
</dbReference>
<comment type="caution">
    <text evidence="2">The sequence shown here is derived from an EMBL/GenBank/DDBJ whole genome shotgun (WGS) entry which is preliminary data.</text>
</comment>
<dbReference type="AlphaFoldDB" id="W4QCG1"/>
<keyword evidence="1" id="KW-0472">Membrane</keyword>
<reference evidence="2" key="1">
    <citation type="journal article" date="2014" name="Genome Announc.">
        <title>Draft Genome Sequences of Three Alkaliphilic Bacillus Strains, Bacillus wakoensis JCM 9140T, Bacillus akibai JCM 9157T, and Bacillus hemicellulosilyticus JCM 9152T.</title>
        <authorList>
            <person name="Yuki M."/>
            <person name="Oshima K."/>
            <person name="Suda W."/>
            <person name="Oshida Y."/>
            <person name="Kitamura K."/>
            <person name="Iida T."/>
            <person name="Hattori M."/>
            <person name="Ohkuma M."/>
        </authorList>
    </citation>
    <scope>NUCLEOTIDE SEQUENCE [LARGE SCALE GENOMIC DNA]</scope>
    <source>
        <strain evidence="2">JCM 9152</strain>
    </source>
</reference>
<evidence type="ECO:0000256" key="1">
    <source>
        <dbReference type="SAM" id="Phobius"/>
    </source>
</evidence>
<dbReference type="InterPro" id="IPR045385">
    <property type="entry name" value="DUF6526"/>
</dbReference>
<dbReference type="OrthoDB" id="765463at2"/>
<dbReference type="Pfam" id="PF20136">
    <property type="entry name" value="DUF6526"/>
    <property type="match status" value="1"/>
</dbReference>
<feature type="transmembrane region" description="Helical" evidence="1">
    <location>
        <begin position="12"/>
        <end position="33"/>
    </location>
</feature>
<keyword evidence="1" id="KW-1133">Transmembrane helix</keyword>
<protein>
    <submittedName>
        <fullName evidence="2">Uncharacterized protein</fullName>
    </submittedName>
</protein>